<feature type="transmembrane region" description="Helical" evidence="1">
    <location>
        <begin position="34"/>
        <end position="54"/>
    </location>
</feature>
<keyword evidence="1" id="KW-1133">Transmembrane helix</keyword>
<proteinExistence type="predicted"/>
<dbReference type="RefSeq" id="WP_145081857.1">
    <property type="nucleotide sequence ID" value="NZ_VLKH01000003.1"/>
</dbReference>
<name>A0A562JF53_9FIRM</name>
<organism evidence="2 3">
    <name type="scientific">Sedimentibacter saalensis</name>
    <dbReference type="NCBI Taxonomy" id="130788"/>
    <lineage>
        <taxon>Bacteria</taxon>
        <taxon>Bacillati</taxon>
        <taxon>Bacillota</taxon>
        <taxon>Tissierellia</taxon>
        <taxon>Sedimentibacter</taxon>
    </lineage>
</organism>
<gene>
    <name evidence="2" type="ORF">LY60_01448</name>
</gene>
<evidence type="ECO:0000256" key="1">
    <source>
        <dbReference type="SAM" id="Phobius"/>
    </source>
</evidence>
<dbReference type="OrthoDB" id="9966281at2"/>
<evidence type="ECO:0000313" key="3">
    <source>
        <dbReference type="Proteomes" id="UP000315343"/>
    </source>
</evidence>
<comment type="caution">
    <text evidence="2">The sequence shown here is derived from an EMBL/GenBank/DDBJ whole genome shotgun (WGS) entry which is preliminary data.</text>
</comment>
<sequence length="61" mass="6499">MNINKGAKIGIVIEIIALAIMILTAIFNKTIPSAVSWIFTIGLAIALTGTMVDLSKNNNKI</sequence>
<accession>A0A562JF53</accession>
<keyword evidence="3" id="KW-1185">Reference proteome</keyword>
<feature type="transmembrane region" description="Helical" evidence="1">
    <location>
        <begin position="7"/>
        <end position="28"/>
    </location>
</feature>
<protein>
    <submittedName>
        <fullName evidence="2">Uncharacterized protein</fullName>
    </submittedName>
</protein>
<reference evidence="2 3" key="1">
    <citation type="submission" date="2019-07" db="EMBL/GenBank/DDBJ databases">
        <title>Genomic Encyclopedia of Type Strains, Phase I: the one thousand microbial genomes (KMG-I) project.</title>
        <authorList>
            <person name="Kyrpides N."/>
        </authorList>
    </citation>
    <scope>NUCLEOTIDE SEQUENCE [LARGE SCALE GENOMIC DNA]</scope>
    <source>
        <strain evidence="2 3">DSM 13558</strain>
    </source>
</reference>
<evidence type="ECO:0000313" key="2">
    <source>
        <dbReference type="EMBL" id="TWH81693.1"/>
    </source>
</evidence>
<dbReference type="Proteomes" id="UP000315343">
    <property type="component" value="Unassembled WGS sequence"/>
</dbReference>
<keyword evidence="1" id="KW-0472">Membrane</keyword>
<dbReference type="EMBL" id="VLKH01000003">
    <property type="protein sequence ID" value="TWH81693.1"/>
    <property type="molecule type" value="Genomic_DNA"/>
</dbReference>
<dbReference type="AlphaFoldDB" id="A0A562JF53"/>
<keyword evidence="1" id="KW-0812">Transmembrane</keyword>